<dbReference type="AlphaFoldDB" id="A0A2H3P916"/>
<evidence type="ECO:0000313" key="11">
    <source>
        <dbReference type="Proteomes" id="UP000221024"/>
    </source>
</evidence>
<comment type="function">
    <text evidence="9">CRISPR (clustered regularly interspaced short palindromic repeat), is an adaptive immune system that provides protection against mobile genetic elements (viruses, transposable elements and conjugative plasmids). CRISPR clusters contain sequences complementary to antecedent mobile elements and target invading nucleic acids. CRISPR clusters are transcribed and processed into CRISPR RNA (crRNA). Functions as a ssRNA-specific endoribonuclease. Involved in the integration of spacer DNA into the CRISPR cassette.</text>
</comment>
<dbReference type="InterPro" id="IPR021127">
    <property type="entry name" value="CRISPR_associated_Cas2"/>
</dbReference>
<dbReference type="PANTHER" id="PTHR34405">
    <property type="entry name" value="CRISPR-ASSOCIATED ENDORIBONUCLEASE CAS2"/>
    <property type="match status" value="1"/>
</dbReference>
<dbReference type="Pfam" id="PF09827">
    <property type="entry name" value="CRISPR_Cas2"/>
    <property type="match status" value="1"/>
</dbReference>
<dbReference type="GO" id="GO:0046872">
    <property type="term" value="F:metal ion binding"/>
    <property type="evidence" value="ECO:0007669"/>
    <property type="project" value="UniProtKB-UniRule"/>
</dbReference>
<evidence type="ECO:0000256" key="6">
    <source>
        <dbReference type="ARBA" id="ARBA00022801"/>
    </source>
</evidence>
<evidence type="ECO:0000313" key="10">
    <source>
        <dbReference type="EMBL" id="PEN09395.1"/>
    </source>
</evidence>
<dbReference type="OrthoDB" id="279819at2"/>
<dbReference type="Gene3D" id="3.30.70.240">
    <property type="match status" value="1"/>
</dbReference>
<organism evidence="10 11">
    <name type="scientific">Longimonas halophila</name>
    <dbReference type="NCBI Taxonomy" id="1469170"/>
    <lineage>
        <taxon>Bacteria</taxon>
        <taxon>Pseudomonadati</taxon>
        <taxon>Rhodothermota</taxon>
        <taxon>Rhodothermia</taxon>
        <taxon>Rhodothermales</taxon>
        <taxon>Salisaetaceae</taxon>
        <taxon>Longimonas</taxon>
    </lineage>
</organism>
<dbReference type="CDD" id="cd09725">
    <property type="entry name" value="Cas2_I_II_III"/>
    <property type="match status" value="1"/>
</dbReference>
<evidence type="ECO:0000256" key="1">
    <source>
        <dbReference type="ARBA" id="ARBA00001946"/>
    </source>
</evidence>
<comment type="similarity">
    <text evidence="2 9">Belongs to the CRISPR-associated endoribonuclease Cas2 protein family.</text>
</comment>
<dbReference type="PANTHER" id="PTHR34405:SF1">
    <property type="entry name" value="CRISPR-ASSOCIATED ENDORIBONUCLEASE CAS2"/>
    <property type="match status" value="1"/>
</dbReference>
<sequence length="87" mass="10191">MYIIAVYDVNVDRVAKMLKLFRRYLTWVQNSVFEGELTKAQYAQLKQEAEALMDPAEDSVIVWHVRAESYFERETLGEEPGETGRFL</sequence>
<evidence type="ECO:0000256" key="9">
    <source>
        <dbReference type="HAMAP-Rule" id="MF_01471"/>
    </source>
</evidence>
<keyword evidence="4 9" id="KW-0479">Metal-binding</keyword>
<keyword evidence="5 9" id="KW-0255">Endonuclease</keyword>
<dbReference type="EC" id="3.1.-.-" evidence="9"/>
<keyword evidence="11" id="KW-1185">Reference proteome</keyword>
<keyword evidence="3 9" id="KW-0540">Nuclease</keyword>
<evidence type="ECO:0000256" key="5">
    <source>
        <dbReference type="ARBA" id="ARBA00022759"/>
    </source>
</evidence>
<dbReference type="GO" id="GO:0016787">
    <property type="term" value="F:hydrolase activity"/>
    <property type="evidence" value="ECO:0007669"/>
    <property type="project" value="UniProtKB-KW"/>
</dbReference>
<dbReference type="RefSeq" id="WP_098060793.1">
    <property type="nucleotide sequence ID" value="NZ_PDEP01000001.1"/>
</dbReference>
<keyword evidence="8 9" id="KW-0051">Antiviral defense</keyword>
<comment type="caution">
    <text evidence="10">The sequence shown here is derived from an EMBL/GenBank/DDBJ whole genome shotgun (WGS) entry which is preliminary data.</text>
</comment>
<accession>A0A2H3P916</accession>
<dbReference type="NCBIfam" id="TIGR01573">
    <property type="entry name" value="cas2"/>
    <property type="match status" value="1"/>
</dbReference>
<dbReference type="GO" id="GO:0051607">
    <property type="term" value="P:defense response to virus"/>
    <property type="evidence" value="ECO:0007669"/>
    <property type="project" value="UniProtKB-UniRule"/>
</dbReference>
<proteinExistence type="inferred from homology"/>
<dbReference type="GO" id="GO:0004521">
    <property type="term" value="F:RNA endonuclease activity"/>
    <property type="evidence" value="ECO:0007669"/>
    <property type="project" value="InterPro"/>
</dbReference>
<dbReference type="InterPro" id="IPR019199">
    <property type="entry name" value="Virulence_VapD/CRISPR_Cas2"/>
</dbReference>
<evidence type="ECO:0000256" key="2">
    <source>
        <dbReference type="ARBA" id="ARBA00009959"/>
    </source>
</evidence>
<keyword evidence="7 9" id="KW-0460">Magnesium</keyword>
<keyword evidence="6 9" id="KW-0378">Hydrolase</keyword>
<protein>
    <recommendedName>
        <fullName evidence="9">CRISPR-associated endoribonuclease Cas2</fullName>
        <ecNumber evidence="9">3.1.-.-</ecNumber>
    </recommendedName>
</protein>
<comment type="cofactor">
    <cofactor evidence="1 9">
        <name>Mg(2+)</name>
        <dbReference type="ChEBI" id="CHEBI:18420"/>
    </cofactor>
</comment>
<feature type="binding site" evidence="9">
    <location>
        <position position="8"/>
    </location>
    <ligand>
        <name>Mg(2+)</name>
        <dbReference type="ChEBI" id="CHEBI:18420"/>
        <note>catalytic</note>
    </ligand>
</feature>
<evidence type="ECO:0000256" key="4">
    <source>
        <dbReference type="ARBA" id="ARBA00022723"/>
    </source>
</evidence>
<evidence type="ECO:0000256" key="7">
    <source>
        <dbReference type="ARBA" id="ARBA00022842"/>
    </source>
</evidence>
<evidence type="ECO:0000256" key="3">
    <source>
        <dbReference type="ARBA" id="ARBA00022722"/>
    </source>
</evidence>
<dbReference type="HAMAP" id="MF_01471">
    <property type="entry name" value="Cas2"/>
    <property type="match status" value="1"/>
</dbReference>
<reference evidence="10 11" key="1">
    <citation type="submission" date="2017-10" db="EMBL/GenBank/DDBJ databases">
        <title>Draft genome of Longimonas halophila.</title>
        <authorList>
            <person name="Goh K.M."/>
            <person name="Shamsir M.S."/>
            <person name="Lim S.W."/>
        </authorList>
    </citation>
    <scope>NUCLEOTIDE SEQUENCE [LARGE SCALE GENOMIC DNA]</scope>
    <source>
        <strain evidence="10 11">KCTC 42399</strain>
    </source>
</reference>
<dbReference type="Proteomes" id="UP000221024">
    <property type="component" value="Unassembled WGS sequence"/>
</dbReference>
<evidence type="ECO:0000256" key="8">
    <source>
        <dbReference type="ARBA" id="ARBA00023118"/>
    </source>
</evidence>
<dbReference type="GO" id="GO:0043571">
    <property type="term" value="P:maintenance of CRISPR repeat elements"/>
    <property type="evidence" value="ECO:0007669"/>
    <property type="project" value="UniProtKB-UniRule"/>
</dbReference>
<gene>
    <name evidence="9 10" type="primary">cas2</name>
    <name evidence="10" type="ORF">CRI93_01330</name>
</gene>
<name>A0A2H3P916_9BACT</name>
<dbReference type="SUPFAM" id="SSF143430">
    <property type="entry name" value="TTP0101/SSO1404-like"/>
    <property type="match status" value="1"/>
</dbReference>
<comment type="subunit">
    <text evidence="9">Homodimer, forms a heterotetramer with a Cas1 homodimer.</text>
</comment>
<dbReference type="EMBL" id="PDEP01000001">
    <property type="protein sequence ID" value="PEN09395.1"/>
    <property type="molecule type" value="Genomic_DNA"/>
</dbReference>